<protein>
    <submittedName>
        <fullName evidence="1">Uncharacterized protein</fullName>
    </submittedName>
</protein>
<dbReference type="EMBL" id="WBMT01000012">
    <property type="protein sequence ID" value="KAB2346070.1"/>
    <property type="molecule type" value="Genomic_DNA"/>
</dbReference>
<keyword evidence="2" id="KW-1185">Reference proteome</keyword>
<comment type="caution">
    <text evidence="1">The sequence shown here is derived from an EMBL/GenBank/DDBJ whole genome shotgun (WGS) entry which is preliminary data.</text>
</comment>
<dbReference type="OrthoDB" id="3480256at2"/>
<dbReference type="AlphaFoldDB" id="A0A6H9YV36"/>
<reference evidence="1 2" key="1">
    <citation type="submission" date="2019-09" db="EMBL/GenBank/DDBJ databases">
        <title>Actinomadura physcomitrii sp. nov., a novel actinomycete isolated from moss [Physcomitrium sphaericum (Ludw) Fuernr].</title>
        <authorList>
            <person name="Zhuang X."/>
            <person name="Liu C."/>
        </authorList>
    </citation>
    <scope>NUCLEOTIDE SEQUENCE [LARGE SCALE GENOMIC DNA]</scope>
    <source>
        <strain evidence="1 2">HMC1</strain>
    </source>
</reference>
<sequence length="209" mass="21180">MLVAVAASASVAVASSLTWTFSPGGQIVATNVGNIVPRNLTRGSLISCSEAEVKATAKTGSGLSGIGLVSVDEVRLGGYTGDPEICEGPSNLAMQIVINDLPLEFNADSYDASTGTTRGKLVNDDAGGVTAKVIGLDDGCEADWTGSAGTPGNIDISYSNRTGEVTIEGTNLEAVNVNANCPAAFIRNGDKLGVTGIFKANPVQTVTAQ</sequence>
<organism evidence="1 2">
    <name type="scientific">Actinomadura rudentiformis</name>
    <dbReference type="NCBI Taxonomy" id="359158"/>
    <lineage>
        <taxon>Bacteria</taxon>
        <taxon>Bacillati</taxon>
        <taxon>Actinomycetota</taxon>
        <taxon>Actinomycetes</taxon>
        <taxon>Streptosporangiales</taxon>
        <taxon>Thermomonosporaceae</taxon>
        <taxon>Actinomadura</taxon>
    </lineage>
</organism>
<evidence type="ECO:0000313" key="1">
    <source>
        <dbReference type="EMBL" id="KAB2346070.1"/>
    </source>
</evidence>
<gene>
    <name evidence="1" type="ORF">F8566_25540</name>
</gene>
<accession>A0A6H9YV36</accession>
<evidence type="ECO:0000313" key="2">
    <source>
        <dbReference type="Proteomes" id="UP000468735"/>
    </source>
</evidence>
<proteinExistence type="predicted"/>
<dbReference type="RefSeq" id="WP_151564191.1">
    <property type="nucleotide sequence ID" value="NZ_WBMT01000012.1"/>
</dbReference>
<name>A0A6H9YV36_9ACTN</name>
<dbReference type="Proteomes" id="UP000468735">
    <property type="component" value="Unassembled WGS sequence"/>
</dbReference>